<feature type="compositionally biased region" description="Basic and acidic residues" evidence="1">
    <location>
        <begin position="38"/>
        <end position="53"/>
    </location>
</feature>
<proteinExistence type="predicted"/>
<evidence type="ECO:0000313" key="2">
    <source>
        <dbReference type="EMBL" id="MED6212737.1"/>
    </source>
</evidence>
<sequence length="114" mass="13047">MLPPRQSLPKFTEPHPFPLSVTFGAWLLTKPKRNPRSYKRDLPSRPQSIKRDLTSSSNVTSCFLPSTKREQALHPPNVTCFLKATSFPNVTTTTFQCNYELAMMNFPSWPHHTS</sequence>
<accession>A0ABU6YSM1</accession>
<dbReference type="Proteomes" id="UP001341840">
    <property type="component" value="Unassembled WGS sequence"/>
</dbReference>
<reference evidence="2 3" key="1">
    <citation type="journal article" date="2023" name="Plants (Basel)">
        <title>Bridging the Gap: Combining Genomics and Transcriptomics Approaches to Understand Stylosanthes scabra, an Orphan Legume from the Brazilian Caatinga.</title>
        <authorList>
            <person name="Ferreira-Neto J.R.C."/>
            <person name="da Silva M.D."/>
            <person name="Binneck E."/>
            <person name="de Melo N.F."/>
            <person name="da Silva R.H."/>
            <person name="de Melo A.L.T.M."/>
            <person name="Pandolfi V."/>
            <person name="Bustamante F.O."/>
            <person name="Brasileiro-Vidal A.C."/>
            <person name="Benko-Iseppon A.M."/>
        </authorList>
    </citation>
    <scope>NUCLEOTIDE SEQUENCE [LARGE SCALE GENOMIC DNA]</scope>
    <source>
        <tissue evidence="2">Leaves</tissue>
    </source>
</reference>
<feature type="region of interest" description="Disordered" evidence="1">
    <location>
        <begin position="33"/>
        <end position="59"/>
    </location>
</feature>
<dbReference type="EMBL" id="JASCZI010243138">
    <property type="protein sequence ID" value="MED6212737.1"/>
    <property type="molecule type" value="Genomic_DNA"/>
</dbReference>
<organism evidence="2 3">
    <name type="scientific">Stylosanthes scabra</name>
    <dbReference type="NCBI Taxonomy" id="79078"/>
    <lineage>
        <taxon>Eukaryota</taxon>
        <taxon>Viridiplantae</taxon>
        <taxon>Streptophyta</taxon>
        <taxon>Embryophyta</taxon>
        <taxon>Tracheophyta</taxon>
        <taxon>Spermatophyta</taxon>
        <taxon>Magnoliopsida</taxon>
        <taxon>eudicotyledons</taxon>
        <taxon>Gunneridae</taxon>
        <taxon>Pentapetalae</taxon>
        <taxon>rosids</taxon>
        <taxon>fabids</taxon>
        <taxon>Fabales</taxon>
        <taxon>Fabaceae</taxon>
        <taxon>Papilionoideae</taxon>
        <taxon>50 kb inversion clade</taxon>
        <taxon>dalbergioids sensu lato</taxon>
        <taxon>Dalbergieae</taxon>
        <taxon>Pterocarpus clade</taxon>
        <taxon>Stylosanthes</taxon>
    </lineage>
</organism>
<evidence type="ECO:0000313" key="3">
    <source>
        <dbReference type="Proteomes" id="UP001341840"/>
    </source>
</evidence>
<keyword evidence="3" id="KW-1185">Reference proteome</keyword>
<gene>
    <name evidence="2" type="ORF">PIB30_086464</name>
</gene>
<protein>
    <submittedName>
        <fullName evidence="2">Uncharacterized protein</fullName>
    </submittedName>
</protein>
<feature type="non-terminal residue" evidence="2">
    <location>
        <position position="114"/>
    </location>
</feature>
<name>A0ABU6YSM1_9FABA</name>
<comment type="caution">
    <text evidence="2">The sequence shown here is derived from an EMBL/GenBank/DDBJ whole genome shotgun (WGS) entry which is preliminary data.</text>
</comment>
<evidence type="ECO:0000256" key="1">
    <source>
        <dbReference type="SAM" id="MobiDB-lite"/>
    </source>
</evidence>